<accession>A0A2H3EHB3</accession>
<dbReference type="Proteomes" id="UP000217790">
    <property type="component" value="Unassembled WGS sequence"/>
</dbReference>
<dbReference type="AlphaFoldDB" id="A0A2H3EHB3"/>
<dbReference type="InParanoid" id="A0A2H3EHB3"/>
<sequence>MLVANTQFFWRSSRPTIISFSLVATGIYLVHHFGKGGLDSTFQQRFTCQKEGRGLWSMIRIHPFLNVYRHEIDEG</sequence>
<protein>
    <submittedName>
        <fullName evidence="1">Uncharacterized protein</fullName>
    </submittedName>
</protein>
<proteinExistence type="predicted"/>
<dbReference type="EMBL" id="KZ293645">
    <property type="protein sequence ID" value="PBL02249.1"/>
    <property type="molecule type" value="Genomic_DNA"/>
</dbReference>
<evidence type="ECO:0000313" key="2">
    <source>
        <dbReference type="Proteomes" id="UP000217790"/>
    </source>
</evidence>
<gene>
    <name evidence="1" type="ORF">ARMGADRAFT_246938</name>
</gene>
<name>A0A2H3EHB3_ARMGA</name>
<reference evidence="2" key="1">
    <citation type="journal article" date="2017" name="Nat. Ecol. Evol.">
        <title>Genome expansion and lineage-specific genetic innovations in the forest pathogenic fungi Armillaria.</title>
        <authorList>
            <person name="Sipos G."/>
            <person name="Prasanna A.N."/>
            <person name="Walter M.C."/>
            <person name="O'Connor E."/>
            <person name="Balint B."/>
            <person name="Krizsan K."/>
            <person name="Kiss B."/>
            <person name="Hess J."/>
            <person name="Varga T."/>
            <person name="Slot J."/>
            <person name="Riley R."/>
            <person name="Boka B."/>
            <person name="Rigling D."/>
            <person name="Barry K."/>
            <person name="Lee J."/>
            <person name="Mihaltcheva S."/>
            <person name="LaButti K."/>
            <person name="Lipzen A."/>
            <person name="Waldron R."/>
            <person name="Moloney N.M."/>
            <person name="Sperisen C."/>
            <person name="Kredics L."/>
            <person name="Vagvoelgyi C."/>
            <person name="Patrignani A."/>
            <person name="Fitzpatrick D."/>
            <person name="Nagy I."/>
            <person name="Doyle S."/>
            <person name="Anderson J.B."/>
            <person name="Grigoriev I.V."/>
            <person name="Gueldener U."/>
            <person name="Muensterkoetter M."/>
            <person name="Nagy L.G."/>
        </authorList>
    </citation>
    <scope>NUCLEOTIDE SEQUENCE [LARGE SCALE GENOMIC DNA]</scope>
    <source>
        <strain evidence="2">Ar21-2</strain>
    </source>
</reference>
<keyword evidence="2" id="KW-1185">Reference proteome</keyword>
<evidence type="ECO:0000313" key="1">
    <source>
        <dbReference type="EMBL" id="PBL02249.1"/>
    </source>
</evidence>
<organism evidence="1 2">
    <name type="scientific">Armillaria gallica</name>
    <name type="common">Bulbous honey fungus</name>
    <name type="synonym">Armillaria bulbosa</name>
    <dbReference type="NCBI Taxonomy" id="47427"/>
    <lineage>
        <taxon>Eukaryota</taxon>
        <taxon>Fungi</taxon>
        <taxon>Dikarya</taxon>
        <taxon>Basidiomycota</taxon>
        <taxon>Agaricomycotina</taxon>
        <taxon>Agaricomycetes</taxon>
        <taxon>Agaricomycetidae</taxon>
        <taxon>Agaricales</taxon>
        <taxon>Marasmiineae</taxon>
        <taxon>Physalacriaceae</taxon>
        <taxon>Armillaria</taxon>
    </lineage>
</organism>